<evidence type="ECO:0000256" key="2">
    <source>
        <dbReference type="ARBA" id="ARBA00022695"/>
    </source>
</evidence>
<evidence type="ECO:0000259" key="3">
    <source>
        <dbReference type="Pfam" id="PF01467"/>
    </source>
</evidence>
<evidence type="ECO:0000313" key="4">
    <source>
        <dbReference type="EMBL" id="OGD85049.1"/>
    </source>
</evidence>
<gene>
    <name evidence="4" type="ORF">A2618_01610</name>
</gene>
<dbReference type="Pfam" id="PF01467">
    <property type="entry name" value="CTP_transf_like"/>
    <property type="match status" value="1"/>
</dbReference>
<feature type="domain" description="Cytidyltransferase-like" evidence="3">
    <location>
        <begin position="24"/>
        <end position="114"/>
    </location>
</feature>
<keyword evidence="1" id="KW-0808">Transferase</keyword>
<name>A0A1F5FZL9_9BACT</name>
<protein>
    <recommendedName>
        <fullName evidence="3">Cytidyltransferase-like domain-containing protein</fullName>
    </recommendedName>
</protein>
<dbReference type="InterPro" id="IPR050385">
    <property type="entry name" value="Archaeal_FAD_synthase"/>
</dbReference>
<dbReference type="PANTHER" id="PTHR43793:SF2">
    <property type="entry name" value="BIFUNCTIONAL PROTEIN HLDE"/>
    <property type="match status" value="1"/>
</dbReference>
<dbReference type="NCBIfam" id="TIGR00125">
    <property type="entry name" value="cyt_tran_rel"/>
    <property type="match status" value="1"/>
</dbReference>
<comment type="caution">
    <text evidence="4">The sequence shown here is derived from an EMBL/GenBank/DDBJ whole genome shotgun (WGS) entry which is preliminary data.</text>
</comment>
<dbReference type="GO" id="GO:0016779">
    <property type="term" value="F:nucleotidyltransferase activity"/>
    <property type="evidence" value="ECO:0007669"/>
    <property type="project" value="UniProtKB-KW"/>
</dbReference>
<keyword evidence="2" id="KW-0548">Nucleotidyltransferase</keyword>
<dbReference type="SUPFAM" id="SSF52374">
    <property type="entry name" value="Nucleotidylyl transferase"/>
    <property type="match status" value="1"/>
</dbReference>
<dbReference type="PANTHER" id="PTHR43793">
    <property type="entry name" value="FAD SYNTHASE"/>
    <property type="match status" value="1"/>
</dbReference>
<accession>A0A1F5FZL9</accession>
<dbReference type="Proteomes" id="UP000177921">
    <property type="component" value="Unassembled WGS sequence"/>
</dbReference>
<evidence type="ECO:0000313" key="5">
    <source>
        <dbReference type="Proteomes" id="UP000177921"/>
    </source>
</evidence>
<dbReference type="Gene3D" id="3.40.50.620">
    <property type="entry name" value="HUPs"/>
    <property type="match status" value="1"/>
</dbReference>
<dbReference type="InterPro" id="IPR004821">
    <property type="entry name" value="Cyt_trans-like"/>
</dbReference>
<organism evidence="4 5">
    <name type="scientific">Candidatus Collierbacteria bacterium RIFOXYD1_FULL_46_26</name>
    <dbReference type="NCBI Taxonomy" id="1817732"/>
    <lineage>
        <taxon>Bacteria</taxon>
        <taxon>Candidatus Collieribacteriota</taxon>
    </lineage>
</organism>
<proteinExistence type="predicted"/>
<dbReference type="InterPro" id="IPR014729">
    <property type="entry name" value="Rossmann-like_a/b/a_fold"/>
</dbReference>
<sequence>MIYTITTIAPVCAKLHAQGKKIVLATGFFDLLHQEHINFLTKAKVVGDILIVAVESDERARALKGEGRPVKSQLVRCQKVSPHVDYVLALDANFNNFAAFDSLMSAIRPDLYAISSHSLHLKSKTFLAEKYGGHLVVVHDFNPAISTTQIIQQTTT</sequence>
<dbReference type="EMBL" id="MFAR01000016">
    <property type="protein sequence ID" value="OGD85049.1"/>
    <property type="molecule type" value="Genomic_DNA"/>
</dbReference>
<dbReference type="AlphaFoldDB" id="A0A1F5FZL9"/>
<evidence type="ECO:0000256" key="1">
    <source>
        <dbReference type="ARBA" id="ARBA00022679"/>
    </source>
</evidence>
<reference evidence="4 5" key="1">
    <citation type="journal article" date="2016" name="Nat. Commun.">
        <title>Thousands of microbial genomes shed light on interconnected biogeochemical processes in an aquifer system.</title>
        <authorList>
            <person name="Anantharaman K."/>
            <person name="Brown C.T."/>
            <person name="Hug L.A."/>
            <person name="Sharon I."/>
            <person name="Castelle C.J."/>
            <person name="Probst A.J."/>
            <person name="Thomas B.C."/>
            <person name="Singh A."/>
            <person name="Wilkins M.J."/>
            <person name="Karaoz U."/>
            <person name="Brodie E.L."/>
            <person name="Williams K.H."/>
            <person name="Hubbard S.S."/>
            <person name="Banfield J.F."/>
        </authorList>
    </citation>
    <scope>NUCLEOTIDE SEQUENCE [LARGE SCALE GENOMIC DNA]</scope>
</reference>